<dbReference type="Proteomes" id="UP001341840">
    <property type="component" value="Unassembled WGS sequence"/>
</dbReference>
<evidence type="ECO:0000256" key="1">
    <source>
        <dbReference type="SAM" id="MobiDB-lite"/>
    </source>
</evidence>
<comment type="caution">
    <text evidence="2">The sequence shown here is derived from an EMBL/GenBank/DDBJ whole genome shotgun (WGS) entry which is preliminary data.</text>
</comment>
<gene>
    <name evidence="2" type="ORF">PIB30_059530</name>
</gene>
<dbReference type="EMBL" id="JASCZI010060928">
    <property type="protein sequence ID" value="MED6136838.1"/>
    <property type="molecule type" value="Genomic_DNA"/>
</dbReference>
<reference evidence="2 3" key="1">
    <citation type="journal article" date="2023" name="Plants (Basel)">
        <title>Bridging the Gap: Combining Genomics and Transcriptomics Approaches to Understand Stylosanthes scabra, an Orphan Legume from the Brazilian Caatinga.</title>
        <authorList>
            <person name="Ferreira-Neto J.R.C."/>
            <person name="da Silva M.D."/>
            <person name="Binneck E."/>
            <person name="de Melo N.F."/>
            <person name="da Silva R.H."/>
            <person name="de Melo A.L.T.M."/>
            <person name="Pandolfi V."/>
            <person name="Bustamante F.O."/>
            <person name="Brasileiro-Vidal A.C."/>
            <person name="Benko-Iseppon A.M."/>
        </authorList>
    </citation>
    <scope>NUCLEOTIDE SEQUENCE [LARGE SCALE GENOMIC DNA]</scope>
    <source>
        <tissue evidence="2">Leaves</tissue>
    </source>
</reference>
<feature type="compositionally biased region" description="Basic and acidic residues" evidence="1">
    <location>
        <begin position="156"/>
        <end position="179"/>
    </location>
</feature>
<sequence length="179" mass="19883">MIASETDGKVTESSPSFKIHKGSAKSTQKGDTGHFGKVAAFTRREPCLDSFRLYLGMAICHAPPRPDLPRPEWGEYLGRLRGYGMGSGIIYYEIEQREKYELPVESLLALRHHDPSKKKGSSPQEFGPSRRASSTPQYSPLSPVIRLEFPSFSPKMGDDVEGNRASEEVPERVDDAKGI</sequence>
<evidence type="ECO:0000313" key="2">
    <source>
        <dbReference type="EMBL" id="MED6136838.1"/>
    </source>
</evidence>
<feature type="compositionally biased region" description="Polar residues" evidence="1">
    <location>
        <begin position="131"/>
        <end position="140"/>
    </location>
</feature>
<name>A0ABU6SM36_9FABA</name>
<proteinExistence type="predicted"/>
<feature type="compositionally biased region" description="Basic and acidic residues" evidence="1">
    <location>
        <begin position="1"/>
        <end position="10"/>
    </location>
</feature>
<accession>A0ABU6SM36</accession>
<keyword evidence="3" id="KW-1185">Reference proteome</keyword>
<organism evidence="2 3">
    <name type="scientific">Stylosanthes scabra</name>
    <dbReference type="NCBI Taxonomy" id="79078"/>
    <lineage>
        <taxon>Eukaryota</taxon>
        <taxon>Viridiplantae</taxon>
        <taxon>Streptophyta</taxon>
        <taxon>Embryophyta</taxon>
        <taxon>Tracheophyta</taxon>
        <taxon>Spermatophyta</taxon>
        <taxon>Magnoliopsida</taxon>
        <taxon>eudicotyledons</taxon>
        <taxon>Gunneridae</taxon>
        <taxon>Pentapetalae</taxon>
        <taxon>rosids</taxon>
        <taxon>fabids</taxon>
        <taxon>Fabales</taxon>
        <taxon>Fabaceae</taxon>
        <taxon>Papilionoideae</taxon>
        <taxon>50 kb inversion clade</taxon>
        <taxon>dalbergioids sensu lato</taxon>
        <taxon>Dalbergieae</taxon>
        <taxon>Pterocarpus clade</taxon>
        <taxon>Stylosanthes</taxon>
    </lineage>
</organism>
<evidence type="ECO:0000313" key="3">
    <source>
        <dbReference type="Proteomes" id="UP001341840"/>
    </source>
</evidence>
<feature type="region of interest" description="Disordered" evidence="1">
    <location>
        <begin position="112"/>
        <end position="179"/>
    </location>
</feature>
<protein>
    <submittedName>
        <fullName evidence="2">Uncharacterized protein</fullName>
    </submittedName>
</protein>
<feature type="region of interest" description="Disordered" evidence="1">
    <location>
        <begin position="1"/>
        <end position="32"/>
    </location>
</feature>